<dbReference type="Proteomes" id="UP000693970">
    <property type="component" value="Unassembled WGS sequence"/>
</dbReference>
<sequence length="136" mass="15478">MFAVCPAHHLEAACQRLHVMNTFVPLNNNYLLVPLYTTTSNNNKTITMSAQIAKLFNPAFYQQTWAATRTSAYAKFHPSVRENGSSLLWYSMIGICVTMYTGTYISRVYPEVQHKRAIQRAAMAEYYEKHGGGDHH</sequence>
<organism evidence="2 3">
    <name type="scientific">Nitzschia inconspicua</name>
    <dbReference type="NCBI Taxonomy" id="303405"/>
    <lineage>
        <taxon>Eukaryota</taxon>
        <taxon>Sar</taxon>
        <taxon>Stramenopiles</taxon>
        <taxon>Ochrophyta</taxon>
        <taxon>Bacillariophyta</taxon>
        <taxon>Bacillariophyceae</taxon>
        <taxon>Bacillariophycidae</taxon>
        <taxon>Bacillariales</taxon>
        <taxon>Bacillariaceae</taxon>
        <taxon>Nitzschia</taxon>
    </lineage>
</organism>
<dbReference type="AlphaFoldDB" id="A0A9K3Q0S3"/>
<comment type="caution">
    <text evidence="2">The sequence shown here is derived from an EMBL/GenBank/DDBJ whole genome shotgun (WGS) entry which is preliminary data.</text>
</comment>
<keyword evidence="1" id="KW-0472">Membrane</keyword>
<dbReference type="OrthoDB" id="49932at2759"/>
<evidence type="ECO:0000256" key="1">
    <source>
        <dbReference type="SAM" id="Phobius"/>
    </source>
</evidence>
<reference evidence="2" key="2">
    <citation type="submission" date="2021-04" db="EMBL/GenBank/DDBJ databases">
        <authorList>
            <person name="Podell S."/>
        </authorList>
    </citation>
    <scope>NUCLEOTIDE SEQUENCE</scope>
    <source>
        <strain evidence="2">Hildebrandi</strain>
    </source>
</reference>
<name>A0A9K3Q0S3_9STRA</name>
<dbReference type="EMBL" id="JAGRRH010000007">
    <property type="protein sequence ID" value="KAG7366793.1"/>
    <property type="molecule type" value="Genomic_DNA"/>
</dbReference>
<reference evidence="2" key="1">
    <citation type="journal article" date="2021" name="Sci. Rep.">
        <title>Diploid genomic architecture of Nitzschia inconspicua, an elite biomass production diatom.</title>
        <authorList>
            <person name="Oliver A."/>
            <person name="Podell S."/>
            <person name="Pinowska A."/>
            <person name="Traller J.C."/>
            <person name="Smith S.R."/>
            <person name="McClure R."/>
            <person name="Beliaev A."/>
            <person name="Bohutskyi P."/>
            <person name="Hill E.A."/>
            <person name="Rabines A."/>
            <person name="Zheng H."/>
            <person name="Allen L.Z."/>
            <person name="Kuo A."/>
            <person name="Grigoriev I.V."/>
            <person name="Allen A.E."/>
            <person name="Hazlebeck D."/>
            <person name="Allen E.E."/>
        </authorList>
    </citation>
    <scope>NUCLEOTIDE SEQUENCE</scope>
    <source>
        <strain evidence="2">Hildebrandi</strain>
    </source>
</reference>
<protein>
    <submittedName>
        <fullName evidence="2">Uncharacterized protein</fullName>
    </submittedName>
</protein>
<proteinExistence type="predicted"/>
<evidence type="ECO:0000313" key="2">
    <source>
        <dbReference type="EMBL" id="KAG7366793.1"/>
    </source>
</evidence>
<keyword evidence="1" id="KW-1133">Transmembrane helix</keyword>
<gene>
    <name evidence="2" type="ORF">IV203_029463</name>
</gene>
<keyword evidence="3" id="KW-1185">Reference proteome</keyword>
<evidence type="ECO:0000313" key="3">
    <source>
        <dbReference type="Proteomes" id="UP000693970"/>
    </source>
</evidence>
<feature type="transmembrane region" description="Helical" evidence="1">
    <location>
        <begin position="87"/>
        <end position="106"/>
    </location>
</feature>
<accession>A0A9K3Q0S3</accession>
<keyword evidence="1" id="KW-0812">Transmembrane</keyword>